<dbReference type="SUPFAM" id="SSF56436">
    <property type="entry name" value="C-type lectin-like"/>
    <property type="match status" value="3"/>
</dbReference>
<dbReference type="SMART" id="SM00034">
    <property type="entry name" value="CLECT"/>
    <property type="match status" value="3"/>
</dbReference>
<dbReference type="Proteomes" id="UP000046393">
    <property type="component" value="Unplaced"/>
</dbReference>
<dbReference type="InterPro" id="IPR050111">
    <property type="entry name" value="C-type_lectin/snaclec_domain"/>
</dbReference>
<dbReference type="AlphaFoldDB" id="A0A0N5AGK9"/>
<dbReference type="PROSITE" id="PS00615">
    <property type="entry name" value="C_TYPE_LECTIN_1"/>
    <property type="match status" value="2"/>
</dbReference>
<name>A0A0N5AGK9_9BILA</name>
<dbReference type="STRING" id="451379.A0A0N5AGK9"/>
<dbReference type="InterPro" id="IPR016187">
    <property type="entry name" value="CTDL_fold"/>
</dbReference>
<evidence type="ECO:0000259" key="3">
    <source>
        <dbReference type="PROSITE" id="PS50041"/>
    </source>
</evidence>
<dbReference type="Pfam" id="PF00059">
    <property type="entry name" value="Lectin_C"/>
    <property type="match status" value="3"/>
</dbReference>
<dbReference type="CDD" id="cd00037">
    <property type="entry name" value="CLECT"/>
    <property type="match status" value="3"/>
</dbReference>
<dbReference type="InterPro" id="IPR018378">
    <property type="entry name" value="C-type_lectin_CS"/>
</dbReference>
<dbReference type="PROSITE" id="PS50041">
    <property type="entry name" value="C_TYPE_LECTIN_2"/>
    <property type="match status" value="3"/>
</dbReference>
<accession>A0A0N5AGK9</accession>
<feature type="domain" description="C-type lectin" evidence="3">
    <location>
        <begin position="216"/>
        <end position="324"/>
    </location>
</feature>
<keyword evidence="2" id="KW-0732">Signal</keyword>
<dbReference type="Gene3D" id="3.10.100.10">
    <property type="entry name" value="Mannose-Binding Protein A, subunit A"/>
    <property type="match status" value="3"/>
</dbReference>
<feature type="domain" description="C-type lectin" evidence="3">
    <location>
        <begin position="362"/>
        <end position="476"/>
    </location>
</feature>
<feature type="chain" id="PRO_5005893244" evidence="2">
    <location>
        <begin position="20"/>
        <end position="485"/>
    </location>
</feature>
<organism evidence="4 5">
    <name type="scientific">Syphacia muris</name>
    <dbReference type="NCBI Taxonomy" id="451379"/>
    <lineage>
        <taxon>Eukaryota</taxon>
        <taxon>Metazoa</taxon>
        <taxon>Ecdysozoa</taxon>
        <taxon>Nematoda</taxon>
        <taxon>Chromadorea</taxon>
        <taxon>Rhabditida</taxon>
        <taxon>Spirurina</taxon>
        <taxon>Oxyuridomorpha</taxon>
        <taxon>Oxyuroidea</taxon>
        <taxon>Oxyuridae</taxon>
        <taxon>Syphacia</taxon>
    </lineage>
</organism>
<evidence type="ECO:0000313" key="4">
    <source>
        <dbReference type="Proteomes" id="UP000046393"/>
    </source>
</evidence>
<protein>
    <submittedName>
        <fullName evidence="5">C-type lectin domain-containing protein</fullName>
    </submittedName>
</protein>
<sequence>MNILLLLSFGCAAFTAVAGQRCFNGAVFGADFKKCYNFFYSPLTAEEAEAVCSSIGGQLVSINSPAEQAFISGHARLRFVNRDYWIGLTDFMKDGYWTWSDGSDYALYSNWDEKPAENSPKWKVLSSKLNGYTPEHSSSYSRQSYELHSYSDRSKSLSKTIPETNSCVAATLVHGTWYSTNCNQATNYFVCQTEPVSLAPAINKTFCPLMADEESQKNKCLHFISSFQTYSEAELTCGSIQGRLVNIKDADEMWFVTARARQKLARQDYWIGLTDFYEFHKWRWDDESIPSYLNWAHDEPSNERNNSCVASHILRGNWYNDDCEGTTKYFVCETVPVKVPFSLSSENQVNDWIFFKRTNSWYKALPTLATKSWEAYEKDCQAEGAHLASIHSSYENSFVYGIAFGDDLCQYAAIGLKSLSGNVNNFEWNDETVLDFNYWDSGKPPYENKFCTFMRYHVRGPWYNFGCDDTAWSFCAVCKKPATLN</sequence>
<dbReference type="WBParaSite" id="SMUV_0000346601-mRNA-1">
    <property type="protein sequence ID" value="SMUV_0000346601-mRNA-1"/>
    <property type="gene ID" value="SMUV_0000346601"/>
</dbReference>
<dbReference type="PANTHER" id="PTHR22803">
    <property type="entry name" value="MANNOSE, PHOSPHOLIPASE, LECTIN RECEPTOR RELATED"/>
    <property type="match status" value="1"/>
</dbReference>
<keyword evidence="4" id="KW-1185">Reference proteome</keyword>
<dbReference type="InterPro" id="IPR001304">
    <property type="entry name" value="C-type_lectin-like"/>
</dbReference>
<evidence type="ECO:0000256" key="1">
    <source>
        <dbReference type="ARBA" id="ARBA00023157"/>
    </source>
</evidence>
<evidence type="ECO:0000256" key="2">
    <source>
        <dbReference type="SAM" id="SignalP"/>
    </source>
</evidence>
<keyword evidence="1" id="KW-1015">Disulfide bond</keyword>
<dbReference type="InterPro" id="IPR016186">
    <property type="entry name" value="C-type_lectin-like/link_sf"/>
</dbReference>
<feature type="domain" description="C-type lectin" evidence="3">
    <location>
        <begin position="34"/>
        <end position="191"/>
    </location>
</feature>
<reference evidence="5" key="1">
    <citation type="submission" date="2017-02" db="UniProtKB">
        <authorList>
            <consortium name="WormBaseParasite"/>
        </authorList>
    </citation>
    <scope>IDENTIFICATION</scope>
</reference>
<proteinExistence type="predicted"/>
<feature type="signal peptide" evidence="2">
    <location>
        <begin position="1"/>
        <end position="19"/>
    </location>
</feature>
<evidence type="ECO:0000313" key="5">
    <source>
        <dbReference type="WBParaSite" id="SMUV_0000346601-mRNA-1"/>
    </source>
</evidence>